<evidence type="ECO:0000256" key="5">
    <source>
        <dbReference type="ARBA" id="ARBA00022801"/>
    </source>
</evidence>
<dbReference type="OrthoDB" id="9796690at2"/>
<dbReference type="GO" id="GO:0000287">
    <property type="term" value="F:magnesium ion binding"/>
    <property type="evidence" value="ECO:0007669"/>
    <property type="project" value="UniProtKB-UniRule"/>
</dbReference>
<evidence type="ECO:0000313" key="10">
    <source>
        <dbReference type="EMBL" id="QDU58086.1"/>
    </source>
</evidence>
<dbReference type="RefSeq" id="WP_145249638.1">
    <property type="nucleotide sequence ID" value="NZ_CP036278.1"/>
</dbReference>
<dbReference type="GO" id="GO:0004540">
    <property type="term" value="F:RNA nuclease activity"/>
    <property type="evidence" value="ECO:0007669"/>
    <property type="project" value="InterPro"/>
</dbReference>
<dbReference type="CDD" id="cd09881">
    <property type="entry name" value="PIN_VapC4-5_FitB-like"/>
    <property type="match status" value="1"/>
</dbReference>
<keyword evidence="2 8" id="KW-1277">Toxin-antitoxin system</keyword>
<evidence type="ECO:0000256" key="3">
    <source>
        <dbReference type="ARBA" id="ARBA00022722"/>
    </source>
</evidence>
<dbReference type="InterPro" id="IPR050556">
    <property type="entry name" value="Type_II_TA_system_RNase"/>
</dbReference>
<feature type="binding site" evidence="8">
    <location>
        <position position="98"/>
    </location>
    <ligand>
        <name>Mg(2+)</name>
        <dbReference type="ChEBI" id="CHEBI:18420"/>
    </ligand>
</feature>
<dbReference type="AlphaFoldDB" id="A0A518ATR0"/>
<dbReference type="GO" id="GO:0016787">
    <property type="term" value="F:hydrolase activity"/>
    <property type="evidence" value="ECO:0007669"/>
    <property type="project" value="UniProtKB-KW"/>
</dbReference>
<dbReference type="KEGG" id="amuc:Pan181_43120"/>
<feature type="domain" description="PIN" evidence="9">
    <location>
        <begin position="4"/>
        <end position="124"/>
    </location>
</feature>
<evidence type="ECO:0000256" key="6">
    <source>
        <dbReference type="ARBA" id="ARBA00022842"/>
    </source>
</evidence>
<dbReference type="EMBL" id="CP036278">
    <property type="protein sequence ID" value="QDU58086.1"/>
    <property type="molecule type" value="Genomic_DNA"/>
</dbReference>
<proteinExistence type="inferred from homology"/>
<feature type="binding site" evidence="8">
    <location>
        <position position="6"/>
    </location>
    <ligand>
        <name>Mg(2+)</name>
        <dbReference type="ChEBI" id="CHEBI:18420"/>
    </ligand>
</feature>
<dbReference type="PANTHER" id="PTHR33653">
    <property type="entry name" value="RIBONUCLEASE VAPC2"/>
    <property type="match status" value="1"/>
</dbReference>
<keyword evidence="3 8" id="KW-0540">Nuclease</keyword>
<dbReference type="Pfam" id="PF01850">
    <property type="entry name" value="PIN"/>
    <property type="match status" value="1"/>
</dbReference>
<evidence type="ECO:0000313" key="11">
    <source>
        <dbReference type="Proteomes" id="UP000315750"/>
    </source>
</evidence>
<comment type="similarity">
    <text evidence="7 8">Belongs to the PINc/VapC protein family.</text>
</comment>
<keyword evidence="4 8" id="KW-0479">Metal-binding</keyword>
<dbReference type="InterPro" id="IPR022907">
    <property type="entry name" value="VapC_family"/>
</dbReference>
<organism evidence="10 11">
    <name type="scientific">Aeoliella mucimassa</name>
    <dbReference type="NCBI Taxonomy" id="2527972"/>
    <lineage>
        <taxon>Bacteria</taxon>
        <taxon>Pseudomonadati</taxon>
        <taxon>Planctomycetota</taxon>
        <taxon>Planctomycetia</taxon>
        <taxon>Pirellulales</taxon>
        <taxon>Lacipirellulaceae</taxon>
        <taxon>Aeoliella</taxon>
    </lineage>
</organism>
<keyword evidence="6 8" id="KW-0460">Magnesium</keyword>
<evidence type="ECO:0000256" key="2">
    <source>
        <dbReference type="ARBA" id="ARBA00022649"/>
    </source>
</evidence>
<keyword evidence="8" id="KW-0800">Toxin</keyword>
<keyword evidence="10" id="KW-0255">Endonuclease</keyword>
<comment type="cofactor">
    <cofactor evidence="1 8">
        <name>Mg(2+)</name>
        <dbReference type="ChEBI" id="CHEBI:18420"/>
    </cofactor>
</comment>
<dbReference type="EC" id="3.1.-.-" evidence="8"/>
<dbReference type="InterPro" id="IPR002716">
    <property type="entry name" value="PIN_dom"/>
</dbReference>
<keyword evidence="5 8" id="KW-0378">Hydrolase</keyword>
<dbReference type="InterPro" id="IPR029060">
    <property type="entry name" value="PIN-like_dom_sf"/>
</dbReference>
<dbReference type="Proteomes" id="UP000315750">
    <property type="component" value="Chromosome"/>
</dbReference>
<dbReference type="GO" id="GO:0004519">
    <property type="term" value="F:endonuclease activity"/>
    <property type="evidence" value="ECO:0007669"/>
    <property type="project" value="UniProtKB-KW"/>
</dbReference>
<dbReference type="GO" id="GO:0090729">
    <property type="term" value="F:toxin activity"/>
    <property type="evidence" value="ECO:0007669"/>
    <property type="project" value="UniProtKB-KW"/>
</dbReference>
<gene>
    <name evidence="10" type="primary">vapC_2</name>
    <name evidence="8" type="synonym">vapC</name>
    <name evidence="10" type="ORF">Pan181_43120</name>
</gene>
<accession>A0A518ATR0</accession>
<evidence type="ECO:0000256" key="7">
    <source>
        <dbReference type="ARBA" id="ARBA00038093"/>
    </source>
</evidence>
<reference evidence="10 11" key="1">
    <citation type="submission" date="2019-02" db="EMBL/GenBank/DDBJ databases">
        <title>Deep-cultivation of Planctomycetes and their phenomic and genomic characterization uncovers novel biology.</title>
        <authorList>
            <person name="Wiegand S."/>
            <person name="Jogler M."/>
            <person name="Boedeker C."/>
            <person name="Pinto D."/>
            <person name="Vollmers J."/>
            <person name="Rivas-Marin E."/>
            <person name="Kohn T."/>
            <person name="Peeters S.H."/>
            <person name="Heuer A."/>
            <person name="Rast P."/>
            <person name="Oberbeckmann S."/>
            <person name="Bunk B."/>
            <person name="Jeske O."/>
            <person name="Meyerdierks A."/>
            <person name="Storesund J.E."/>
            <person name="Kallscheuer N."/>
            <person name="Luecker S."/>
            <person name="Lage O.M."/>
            <person name="Pohl T."/>
            <person name="Merkel B.J."/>
            <person name="Hornburger P."/>
            <person name="Mueller R.-W."/>
            <person name="Bruemmer F."/>
            <person name="Labrenz M."/>
            <person name="Spormann A.M."/>
            <person name="Op den Camp H."/>
            <person name="Overmann J."/>
            <person name="Amann R."/>
            <person name="Jetten M.S.M."/>
            <person name="Mascher T."/>
            <person name="Medema M.H."/>
            <person name="Devos D.P."/>
            <person name="Kaster A.-K."/>
            <person name="Ovreas L."/>
            <person name="Rohde M."/>
            <person name="Galperin M.Y."/>
            <person name="Jogler C."/>
        </authorList>
    </citation>
    <scope>NUCLEOTIDE SEQUENCE [LARGE SCALE GENOMIC DNA]</scope>
    <source>
        <strain evidence="10 11">Pan181</strain>
    </source>
</reference>
<name>A0A518ATR0_9BACT</name>
<dbReference type="Gene3D" id="3.40.50.1010">
    <property type="entry name" value="5'-nuclease"/>
    <property type="match status" value="1"/>
</dbReference>
<dbReference type="PANTHER" id="PTHR33653:SF1">
    <property type="entry name" value="RIBONUCLEASE VAPC2"/>
    <property type="match status" value="1"/>
</dbReference>
<keyword evidence="11" id="KW-1185">Reference proteome</keyword>
<protein>
    <recommendedName>
        <fullName evidence="8">Ribonuclease VapC</fullName>
        <shortName evidence="8">RNase VapC</shortName>
        <ecNumber evidence="8">3.1.-.-</ecNumber>
    </recommendedName>
    <alternativeName>
        <fullName evidence="8">Toxin VapC</fullName>
    </alternativeName>
</protein>
<dbReference type="SUPFAM" id="SSF88723">
    <property type="entry name" value="PIN domain-like"/>
    <property type="match status" value="1"/>
</dbReference>
<dbReference type="HAMAP" id="MF_00265">
    <property type="entry name" value="VapC_Nob1"/>
    <property type="match status" value="1"/>
</dbReference>
<evidence type="ECO:0000259" key="9">
    <source>
        <dbReference type="Pfam" id="PF01850"/>
    </source>
</evidence>
<evidence type="ECO:0000256" key="8">
    <source>
        <dbReference type="HAMAP-Rule" id="MF_00265"/>
    </source>
</evidence>
<evidence type="ECO:0000256" key="1">
    <source>
        <dbReference type="ARBA" id="ARBA00001946"/>
    </source>
</evidence>
<comment type="function">
    <text evidence="8">Toxic component of a toxin-antitoxin (TA) system. An RNase.</text>
</comment>
<sequence>MAWLPDTNVWINLLKQPGSLLERKVLSHSPDQILLCSIVKAELWHGAQKYGRTDRRLSLLDKLFAQFASLPFDDEAARHYADIRHQLESIGAVIGPNDLKIAAICRSTNLVLVTANLSEFSRVEGLQLEDWTS</sequence>
<evidence type="ECO:0000256" key="4">
    <source>
        <dbReference type="ARBA" id="ARBA00022723"/>
    </source>
</evidence>